<dbReference type="RefSeq" id="XP_027609826.1">
    <property type="nucleotide sequence ID" value="XM_027754025.1"/>
</dbReference>
<evidence type="ECO:0000256" key="2">
    <source>
        <dbReference type="ARBA" id="ARBA00022559"/>
    </source>
</evidence>
<sequence length="259" mass="29529">MALPKHLPHVLLKYAMVTALMAFITKMFVAYDDLQRYEPHFSMVDHPYVPPSKGDSRSPCPALNALANHNYLPHDGRGITRDAYIRALRDGYNLSIPLATLLTYGSHMILAQYSSLSLADLARHNFIEHSESLGHADVIGDEEYAPSEADPQLISQLINASSNGHSMDIHDFTRARLRREEPYEQPLDPLHEEIARGEMSMVLGIFGQGNEAVPVRWLNDWWLNERFPEDWEPKHEQTLLKTVRTSYRIKQLMQAAEGQ</sequence>
<comment type="caution">
    <text evidence="9">The sequence shown here is derived from an EMBL/GenBank/DDBJ whole genome shotgun (WGS) entry which is preliminary data.</text>
</comment>
<dbReference type="InParanoid" id="A0A401G9V5"/>
<dbReference type="AlphaFoldDB" id="A0A401G9V5"/>
<dbReference type="GeneID" id="38775830"/>
<evidence type="ECO:0000256" key="7">
    <source>
        <dbReference type="ARBA" id="ARBA00025795"/>
    </source>
</evidence>
<dbReference type="Pfam" id="PF01328">
    <property type="entry name" value="Peroxidase_2"/>
    <property type="match status" value="1"/>
</dbReference>
<reference evidence="9 10" key="1">
    <citation type="journal article" date="2018" name="Sci. Rep.">
        <title>Genome sequence of the cauliflower mushroom Sparassis crispa (Hanabiratake) and its association with beneficial usage.</title>
        <authorList>
            <person name="Kiyama R."/>
            <person name="Furutani Y."/>
            <person name="Kawaguchi K."/>
            <person name="Nakanishi T."/>
        </authorList>
    </citation>
    <scope>NUCLEOTIDE SEQUENCE [LARGE SCALE GENOMIC DNA]</scope>
</reference>
<keyword evidence="3" id="KW-0349">Heme</keyword>
<evidence type="ECO:0000256" key="3">
    <source>
        <dbReference type="ARBA" id="ARBA00022617"/>
    </source>
</evidence>
<evidence type="ECO:0000256" key="4">
    <source>
        <dbReference type="ARBA" id="ARBA00022723"/>
    </source>
</evidence>
<keyword evidence="10" id="KW-1185">Reference proteome</keyword>
<keyword evidence="5" id="KW-0560">Oxidoreductase</keyword>
<dbReference type="PANTHER" id="PTHR33577:SF9">
    <property type="entry name" value="PEROXIDASE STCC"/>
    <property type="match status" value="1"/>
</dbReference>
<evidence type="ECO:0000256" key="6">
    <source>
        <dbReference type="ARBA" id="ARBA00023004"/>
    </source>
</evidence>
<dbReference type="EMBL" id="BFAD01000002">
    <property type="protein sequence ID" value="GBE78913.1"/>
    <property type="molecule type" value="Genomic_DNA"/>
</dbReference>
<feature type="domain" description="Heme haloperoxidase family profile" evidence="8">
    <location>
        <begin position="44"/>
        <end position="244"/>
    </location>
</feature>
<dbReference type="OrthoDB" id="407298at2759"/>
<organism evidence="9 10">
    <name type="scientific">Sparassis crispa</name>
    <dbReference type="NCBI Taxonomy" id="139825"/>
    <lineage>
        <taxon>Eukaryota</taxon>
        <taxon>Fungi</taxon>
        <taxon>Dikarya</taxon>
        <taxon>Basidiomycota</taxon>
        <taxon>Agaricomycotina</taxon>
        <taxon>Agaricomycetes</taxon>
        <taxon>Polyporales</taxon>
        <taxon>Sparassidaceae</taxon>
        <taxon>Sparassis</taxon>
    </lineage>
</organism>
<name>A0A401G9V5_9APHY</name>
<keyword evidence="4" id="KW-0479">Metal-binding</keyword>
<protein>
    <recommendedName>
        <fullName evidence="8">Heme haloperoxidase family profile domain-containing protein</fullName>
    </recommendedName>
</protein>
<keyword evidence="6" id="KW-0408">Iron</keyword>
<dbReference type="InterPro" id="IPR036851">
    <property type="entry name" value="Chloroperoxidase-like_sf"/>
</dbReference>
<dbReference type="STRING" id="139825.A0A401G9V5"/>
<comment type="similarity">
    <text evidence="7">Belongs to the chloroperoxidase family.</text>
</comment>
<evidence type="ECO:0000313" key="10">
    <source>
        <dbReference type="Proteomes" id="UP000287166"/>
    </source>
</evidence>
<evidence type="ECO:0000256" key="1">
    <source>
        <dbReference type="ARBA" id="ARBA00001970"/>
    </source>
</evidence>
<accession>A0A401G9V5</accession>
<dbReference type="GO" id="GO:0046872">
    <property type="term" value="F:metal ion binding"/>
    <property type="evidence" value="ECO:0007669"/>
    <property type="project" value="UniProtKB-KW"/>
</dbReference>
<comment type="cofactor">
    <cofactor evidence="1">
        <name>heme b</name>
        <dbReference type="ChEBI" id="CHEBI:60344"/>
    </cofactor>
</comment>
<evidence type="ECO:0000313" key="9">
    <source>
        <dbReference type="EMBL" id="GBE78913.1"/>
    </source>
</evidence>
<keyword evidence="2" id="KW-0575">Peroxidase</keyword>
<dbReference type="GO" id="GO:0004601">
    <property type="term" value="F:peroxidase activity"/>
    <property type="evidence" value="ECO:0007669"/>
    <property type="project" value="UniProtKB-KW"/>
</dbReference>
<evidence type="ECO:0000256" key="5">
    <source>
        <dbReference type="ARBA" id="ARBA00023002"/>
    </source>
</evidence>
<gene>
    <name evidence="9" type="ORF">SCP_0201100</name>
</gene>
<evidence type="ECO:0000259" key="8">
    <source>
        <dbReference type="PROSITE" id="PS51405"/>
    </source>
</evidence>
<dbReference type="Gene3D" id="1.10.489.10">
    <property type="entry name" value="Chloroperoxidase-like"/>
    <property type="match status" value="1"/>
</dbReference>
<dbReference type="SUPFAM" id="SSF47571">
    <property type="entry name" value="Cloroperoxidase"/>
    <property type="match status" value="1"/>
</dbReference>
<dbReference type="PROSITE" id="PS51405">
    <property type="entry name" value="HEME_HALOPEROXIDASE"/>
    <property type="match status" value="1"/>
</dbReference>
<dbReference type="InterPro" id="IPR000028">
    <property type="entry name" value="Chloroperoxidase"/>
</dbReference>
<dbReference type="PANTHER" id="PTHR33577">
    <property type="entry name" value="STERIGMATOCYSTIN BIOSYNTHESIS PEROXIDASE STCC-RELATED"/>
    <property type="match status" value="1"/>
</dbReference>
<dbReference type="Proteomes" id="UP000287166">
    <property type="component" value="Unassembled WGS sequence"/>
</dbReference>
<proteinExistence type="inferred from homology"/>